<gene>
    <name evidence="1" type="ORF">AAT19DRAFT_8377</name>
</gene>
<organism evidence="1 2">
    <name type="scientific">Rhodotorula toruloides</name>
    <name type="common">Yeast</name>
    <name type="synonym">Rhodosporidium toruloides</name>
    <dbReference type="NCBI Taxonomy" id="5286"/>
    <lineage>
        <taxon>Eukaryota</taxon>
        <taxon>Fungi</taxon>
        <taxon>Dikarya</taxon>
        <taxon>Basidiomycota</taxon>
        <taxon>Pucciniomycotina</taxon>
        <taxon>Microbotryomycetes</taxon>
        <taxon>Sporidiobolales</taxon>
        <taxon>Sporidiobolaceae</taxon>
        <taxon>Rhodotorula</taxon>
    </lineage>
</organism>
<dbReference type="OrthoDB" id="2527071at2759"/>
<dbReference type="EMBL" id="LCTV02000001">
    <property type="protein sequence ID" value="PRQ77309.1"/>
    <property type="molecule type" value="Genomic_DNA"/>
</dbReference>
<evidence type="ECO:0000313" key="1">
    <source>
        <dbReference type="EMBL" id="PRQ77309.1"/>
    </source>
</evidence>
<protein>
    <submittedName>
        <fullName evidence="1">Uncharacterized protein</fullName>
    </submittedName>
</protein>
<evidence type="ECO:0000313" key="2">
    <source>
        <dbReference type="Proteomes" id="UP000239560"/>
    </source>
</evidence>
<comment type="caution">
    <text evidence="1">The sequence shown here is derived from an EMBL/GenBank/DDBJ whole genome shotgun (WGS) entry which is preliminary data.</text>
</comment>
<dbReference type="AlphaFoldDB" id="A0A2T0AH26"/>
<accession>A0A2T0AH26</accession>
<name>A0A2T0AH26_RHOTO</name>
<sequence length="256" mass="29275">MDISSRPVSKQQYSDLLRQSRLAEPPLDGLAHLSPDELKKKLASFAPPIIPHRQALLLDSVTATVSSLCAKLDDKLSRSQLLNLEDSTWVRKMCSRLASRFKEMSEGNERLRETYARAIDAKLRVDVEDQIRGKSAHVRTVGGFIIQTLQELLDLLRKGKQVPHHFLWQDVASLEYIDLDMLAWVAYCDDPSDQTWRDILKSRKPAIEVSNGRIALHRRLHLDHSPTPEFQVEARSQNPSLSADYDRLLSKYAWPK</sequence>
<proteinExistence type="predicted"/>
<dbReference type="Proteomes" id="UP000239560">
    <property type="component" value="Unassembled WGS sequence"/>
</dbReference>
<reference evidence="1 2" key="1">
    <citation type="journal article" date="2018" name="Elife">
        <title>Functional genomics of lipid metabolism in the oleaginous yeast Rhodosporidium toruloides.</title>
        <authorList>
            <person name="Coradetti S.T."/>
            <person name="Pinel D."/>
            <person name="Geiselman G."/>
            <person name="Ito M."/>
            <person name="Mondo S."/>
            <person name="Reilly M.C."/>
            <person name="Cheng Y.F."/>
            <person name="Bauer S."/>
            <person name="Grigoriev I."/>
            <person name="Gladden J.M."/>
            <person name="Simmons B.A."/>
            <person name="Brem R."/>
            <person name="Arkin A.P."/>
            <person name="Skerker J.M."/>
        </authorList>
    </citation>
    <scope>NUCLEOTIDE SEQUENCE [LARGE SCALE GENOMIC DNA]</scope>
    <source>
        <strain evidence="1 2">NBRC 0880</strain>
    </source>
</reference>